<evidence type="ECO:0000313" key="3">
    <source>
        <dbReference type="Proteomes" id="UP000298663"/>
    </source>
</evidence>
<reference evidence="2 3" key="1">
    <citation type="journal article" date="2015" name="Genome Biol.">
        <title>Comparative genomics of Steinernema reveals deeply conserved gene regulatory networks.</title>
        <authorList>
            <person name="Dillman A.R."/>
            <person name="Macchietto M."/>
            <person name="Porter C.F."/>
            <person name="Rogers A."/>
            <person name="Williams B."/>
            <person name="Antoshechkin I."/>
            <person name="Lee M.M."/>
            <person name="Goodwin Z."/>
            <person name="Lu X."/>
            <person name="Lewis E.E."/>
            <person name="Goodrich-Blair H."/>
            <person name="Stock S.P."/>
            <person name="Adams B.J."/>
            <person name="Sternberg P.W."/>
            <person name="Mortazavi A."/>
        </authorList>
    </citation>
    <scope>NUCLEOTIDE SEQUENCE [LARGE SCALE GENOMIC DNA]</scope>
    <source>
        <strain evidence="2 3">ALL</strain>
    </source>
</reference>
<dbReference type="GO" id="GO:0016462">
    <property type="term" value="F:pyrophosphatase activity"/>
    <property type="evidence" value="ECO:0007669"/>
    <property type="project" value="UniProtKB-ARBA"/>
</dbReference>
<feature type="domain" description="CYTH" evidence="1">
    <location>
        <begin position="8"/>
        <end position="178"/>
    </location>
</feature>
<evidence type="ECO:0000313" key="2">
    <source>
        <dbReference type="EMBL" id="TMS33953.1"/>
    </source>
</evidence>
<dbReference type="EMBL" id="AZBU02000001">
    <property type="protein sequence ID" value="TMS33953.1"/>
    <property type="molecule type" value="Genomic_DNA"/>
</dbReference>
<sequence length="200" mass="22706">MTDEGDFVKSITMKARVDDANFEEMSGAIFCFTDSQGESATQSDVYFKVSHGRMKLRVNCPSQNYGTLIHYKQNYRSGINISEARVTSLDDVHPIRNTLTTALGVLGTIEKERRVYVKNNIRINLDDIDKLGLFVYIEVFTEEQDVTAPMKTVMDIQKLLGIEDKDVVAQSYIDMLIELENPKRPSRNFDDETNSSDTSL</sequence>
<dbReference type="SUPFAM" id="SSF55154">
    <property type="entry name" value="CYTH-like phosphatases"/>
    <property type="match status" value="1"/>
</dbReference>
<dbReference type="InterPro" id="IPR008173">
    <property type="entry name" value="Adenylyl_cyclase_CyaB"/>
</dbReference>
<dbReference type="EMBL" id="CM016762">
    <property type="protein sequence ID" value="TMS33953.1"/>
    <property type="molecule type" value="Genomic_DNA"/>
</dbReference>
<name>A0A4V6I7G0_STECR</name>
<dbReference type="PANTHER" id="PTHR21028">
    <property type="entry name" value="SI:CH211-156B7.4"/>
    <property type="match status" value="1"/>
</dbReference>
<accession>A0A4V6I7G0</accession>
<keyword evidence="3" id="KW-1185">Reference proteome</keyword>
<evidence type="ECO:0000259" key="1">
    <source>
        <dbReference type="PROSITE" id="PS51707"/>
    </source>
</evidence>
<dbReference type="AlphaFoldDB" id="A0A4V6I7G0"/>
<dbReference type="CDD" id="cd07890">
    <property type="entry name" value="CYTH-like_AC_IV-like"/>
    <property type="match status" value="1"/>
</dbReference>
<comment type="caution">
    <text evidence="2">The sequence shown here is derived from an EMBL/GenBank/DDBJ whole genome shotgun (WGS) entry which is preliminary data.</text>
</comment>
<dbReference type="Pfam" id="PF01928">
    <property type="entry name" value="CYTH"/>
    <property type="match status" value="1"/>
</dbReference>
<proteinExistence type="predicted"/>
<gene>
    <name evidence="2" type="ORF">L596_001631</name>
</gene>
<organism evidence="2 3">
    <name type="scientific">Steinernema carpocapsae</name>
    <name type="common">Entomopathogenic nematode</name>
    <dbReference type="NCBI Taxonomy" id="34508"/>
    <lineage>
        <taxon>Eukaryota</taxon>
        <taxon>Metazoa</taxon>
        <taxon>Ecdysozoa</taxon>
        <taxon>Nematoda</taxon>
        <taxon>Chromadorea</taxon>
        <taxon>Rhabditida</taxon>
        <taxon>Tylenchina</taxon>
        <taxon>Panagrolaimomorpha</taxon>
        <taxon>Strongyloidoidea</taxon>
        <taxon>Steinernematidae</taxon>
        <taxon>Steinernema</taxon>
    </lineage>
</organism>
<dbReference type="OrthoDB" id="6159137at2759"/>
<dbReference type="STRING" id="34508.A0A4V6I7G0"/>
<dbReference type="PROSITE" id="PS51707">
    <property type="entry name" value="CYTH"/>
    <property type="match status" value="1"/>
</dbReference>
<dbReference type="Proteomes" id="UP000298663">
    <property type="component" value="Chromosome X"/>
</dbReference>
<dbReference type="PANTHER" id="PTHR21028:SF2">
    <property type="entry name" value="CYTH DOMAIN-CONTAINING PROTEIN"/>
    <property type="match status" value="1"/>
</dbReference>
<reference evidence="2 3" key="2">
    <citation type="journal article" date="2019" name="G3 (Bethesda)">
        <title>Hybrid Assembly of the Genome of the Entomopathogenic Nematode Steinernema carpocapsae Identifies the X-Chromosome.</title>
        <authorList>
            <person name="Serra L."/>
            <person name="Macchietto M."/>
            <person name="Macias-Munoz A."/>
            <person name="McGill C.J."/>
            <person name="Rodriguez I.M."/>
            <person name="Rodriguez B."/>
            <person name="Murad R."/>
            <person name="Mortazavi A."/>
        </authorList>
    </citation>
    <scope>NUCLEOTIDE SEQUENCE [LARGE SCALE GENOMIC DNA]</scope>
    <source>
        <strain evidence="2 3">ALL</strain>
    </source>
</reference>
<dbReference type="InterPro" id="IPR023577">
    <property type="entry name" value="CYTH_domain"/>
</dbReference>
<protein>
    <recommendedName>
        <fullName evidence="1">CYTH domain-containing protein</fullName>
    </recommendedName>
</protein>
<dbReference type="Gene3D" id="2.40.320.10">
    <property type="entry name" value="Hypothetical Protein Pfu-838710-001"/>
    <property type="match status" value="1"/>
</dbReference>
<dbReference type="InterPro" id="IPR033469">
    <property type="entry name" value="CYTH-like_dom_sf"/>
</dbReference>